<keyword evidence="2" id="KW-1185">Reference proteome</keyword>
<evidence type="ECO:0000313" key="2">
    <source>
        <dbReference type="Proteomes" id="UP000320176"/>
    </source>
</evidence>
<evidence type="ECO:0000313" key="1">
    <source>
        <dbReference type="EMBL" id="TWU06365.1"/>
    </source>
</evidence>
<dbReference type="EC" id="1.8.1.8" evidence="1"/>
<accession>A0A5C6B225</accession>
<dbReference type="GO" id="GO:0045454">
    <property type="term" value="P:cell redox homeostasis"/>
    <property type="evidence" value="ECO:0007669"/>
    <property type="project" value="TreeGrafter"/>
</dbReference>
<dbReference type="SUPFAM" id="SSF52833">
    <property type="entry name" value="Thioredoxin-like"/>
    <property type="match status" value="1"/>
</dbReference>
<dbReference type="PANTHER" id="PTHR32234:SF3">
    <property type="entry name" value="SUPPRESSION OF COPPER SENSITIVITY PROTEIN"/>
    <property type="match status" value="1"/>
</dbReference>
<dbReference type="Gene3D" id="3.40.30.10">
    <property type="entry name" value="Glutaredoxin"/>
    <property type="match status" value="1"/>
</dbReference>
<dbReference type="GO" id="GO:0047134">
    <property type="term" value="F:protein-disulfide reductase [NAD(P)H] activity"/>
    <property type="evidence" value="ECO:0007669"/>
    <property type="project" value="UniProtKB-EC"/>
</dbReference>
<dbReference type="Proteomes" id="UP000320176">
    <property type="component" value="Unassembled WGS sequence"/>
</dbReference>
<proteinExistence type="predicted"/>
<keyword evidence="1" id="KW-0560">Oxidoreductase</keyword>
<dbReference type="EMBL" id="SJPN01000002">
    <property type="protein sequence ID" value="TWU06365.1"/>
    <property type="molecule type" value="Genomic_DNA"/>
</dbReference>
<comment type="caution">
    <text evidence="1">The sequence shown here is derived from an EMBL/GenBank/DDBJ whole genome shotgun (WGS) entry which is preliminary data.</text>
</comment>
<protein>
    <submittedName>
        <fullName evidence="1">Thiol:disulfide interchange protein DsbD</fullName>
        <ecNumber evidence="1">1.8.1.8</ecNumber>
    </submittedName>
</protein>
<organism evidence="1 2">
    <name type="scientific">Stieleria varia</name>
    <dbReference type="NCBI Taxonomy" id="2528005"/>
    <lineage>
        <taxon>Bacteria</taxon>
        <taxon>Pseudomonadati</taxon>
        <taxon>Planctomycetota</taxon>
        <taxon>Planctomycetia</taxon>
        <taxon>Pirellulales</taxon>
        <taxon>Pirellulaceae</taxon>
        <taxon>Stieleria</taxon>
    </lineage>
</organism>
<name>A0A5C6B225_9BACT</name>
<dbReference type="Pfam" id="PF13899">
    <property type="entry name" value="Thioredoxin_7"/>
    <property type="match status" value="1"/>
</dbReference>
<sequence>MAIRNAPFTRFRLITLFVVVALSAAVFLGVDRWLDRRPIPWRDYSRTTLNQHKDDDRPIVVFLGAGWDVNSTYVRRVAFEDPSLKRLFRRRSVVAYYADLTAPSPDSMELLRRLGTRSTPTVAVYPNGTSEDPVVLQGIVSASQIMEALKPISSGIPNVEG</sequence>
<dbReference type="InterPro" id="IPR036249">
    <property type="entry name" value="Thioredoxin-like_sf"/>
</dbReference>
<reference evidence="1 2" key="1">
    <citation type="submission" date="2019-02" db="EMBL/GenBank/DDBJ databases">
        <title>Deep-cultivation of Planctomycetes and their phenomic and genomic characterization uncovers novel biology.</title>
        <authorList>
            <person name="Wiegand S."/>
            <person name="Jogler M."/>
            <person name="Boedeker C."/>
            <person name="Pinto D."/>
            <person name="Vollmers J."/>
            <person name="Rivas-Marin E."/>
            <person name="Kohn T."/>
            <person name="Peeters S.H."/>
            <person name="Heuer A."/>
            <person name="Rast P."/>
            <person name="Oberbeckmann S."/>
            <person name="Bunk B."/>
            <person name="Jeske O."/>
            <person name="Meyerdierks A."/>
            <person name="Storesund J.E."/>
            <person name="Kallscheuer N."/>
            <person name="Luecker S."/>
            <person name="Lage O.M."/>
            <person name="Pohl T."/>
            <person name="Merkel B.J."/>
            <person name="Hornburger P."/>
            <person name="Mueller R.-W."/>
            <person name="Bruemmer F."/>
            <person name="Labrenz M."/>
            <person name="Spormann A.M."/>
            <person name="Op Den Camp H."/>
            <person name="Overmann J."/>
            <person name="Amann R."/>
            <person name="Jetten M.S.M."/>
            <person name="Mascher T."/>
            <person name="Medema M.H."/>
            <person name="Devos D.P."/>
            <person name="Kaster A.-K."/>
            <person name="Ovreas L."/>
            <person name="Rohde M."/>
            <person name="Galperin M.Y."/>
            <person name="Jogler C."/>
        </authorList>
    </citation>
    <scope>NUCLEOTIDE SEQUENCE [LARGE SCALE GENOMIC DNA]</scope>
    <source>
        <strain evidence="1 2">Pla52n</strain>
    </source>
</reference>
<gene>
    <name evidence="1" type="primary">dsbD_1</name>
    <name evidence="1" type="ORF">Pla52n_20860</name>
</gene>
<dbReference type="AlphaFoldDB" id="A0A5C6B225"/>
<dbReference type="PANTHER" id="PTHR32234">
    <property type="entry name" value="THIOL:DISULFIDE INTERCHANGE PROTEIN DSBD"/>
    <property type="match status" value="1"/>
</dbReference>
<dbReference type="RefSeq" id="WP_146519452.1">
    <property type="nucleotide sequence ID" value="NZ_CP151726.1"/>
</dbReference>